<reference evidence="2" key="1">
    <citation type="submission" date="2016-11" db="UniProtKB">
        <authorList>
            <consortium name="WormBaseParasite"/>
        </authorList>
    </citation>
    <scope>IDENTIFICATION</scope>
    <source>
        <strain evidence="2">pt0022</strain>
    </source>
</reference>
<dbReference type="STRING" id="6293.A0A1I8EM45"/>
<sequence length="161" mass="18743">MGEVLRDATELLDDTENIQSHSYKKYIKLVLPHVILVAVVCLYAIAGAWVFYSLESPHEDKLKKIGIEKIGELRKELIQALWMKRNELKRTKMDSWTRVTDVKLQTFNEYLYKAFKEHYKFIADMQIFTFSKRISINAALIRKGEGIGTFWLPGYYGLTGC</sequence>
<protein>
    <submittedName>
        <fullName evidence="2">Uncharacterized protein</fullName>
    </submittedName>
</protein>
<dbReference type="AlphaFoldDB" id="A0A1I8EM45"/>
<keyword evidence="1" id="KW-1133">Transmembrane helix</keyword>
<keyword evidence="1" id="KW-0812">Transmembrane</keyword>
<evidence type="ECO:0000313" key="2">
    <source>
        <dbReference type="WBParaSite" id="maker-PairedContig_3038-snap-gene-0.9-mRNA-1"/>
    </source>
</evidence>
<evidence type="ECO:0000256" key="1">
    <source>
        <dbReference type="SAM" id="Phobius"/>
    </source>
</evidence>
<keyword evidence="1" id="KW-0472">Membrane</keyword>
<dbReference type="Gene3D" id="1.10.287.70">
    <property type="match status" value="1"/>
</dbReference>
<accession>A0A1I8EM45</accession>
<proteinExistence type="predicted"/>
<organism evidence="2">
    <name type="scientific">Wuchereria bancrofti</name>
    <dbReference type="NCBI Taxonomy" id="6293"/>
    <lineage>
        <taxon>Eukaryota</taxon>
        <taxon>Metazoa</taxon>
        <taxon>Ecdysozoa</taxon>
        <taxon>Nematoda</taxon>
        <taxon>Chromadorea</taxon>
        <taxon>Rhabditida</taxon>
        <taxon>Spirurina</taxon>
        <taxon>Spiruromorpha</taxon>
        <taxon>Filarioidea</taxon>
        <taxon>Onchocercidae</taxon>
        <taxon>Wuchereria</taxon>
    </lineage>
</organism>
<name>A0A1I8EM45_WUCBA</name>
<dbReference type="SUPFAM" id="SSF81324">
    <property type="entry name" value="Voltage-gated potassium channels"/>
    <property type="match status" value="1"/>
</dbReference>
<dbReference type="WBParaSite" id="maker-PairedContig_3038-snap-gene-0.9-mRNA-1">
    <property type="protein sequence ID" value="maker-PairedContig_3038-snap-gene-0.9-mRNA-1"/>
    <property type="gene ID" value="maker-PairedContig_3038-snap-gene-0.9"/>
</dbReference>
<feature type="transmembrane region" description="Helical" evidence="1">
    <location>
        <begin position="30"/>
        <end position="54"/>
    </location>
</feature>